<keyword evidence="3" id="KW-0804">Transcription</keyword>
<dbReference type="PANTHER" id="PTHR44846">
    <property type="entry name" value="MANNOSYL-D-GLYCERATE TRANSPORT/METABOLISM SYSTEM REPRESSOR MNGR-RELATED"/>
    <property type="match status" value="1"/>
</dbReference>
<evidence type="ECO:0000256" key="2">
    <source>
        <dbReference type="ARBA" id="ARBA00023125"/>
    </source>
</evidence>
<dbReference type="SUPFAM" id="SSF46785">
    <property type="entry name" value="Winged helix' DNA-binding domain"/>
    <property type="match status" value="1"/>
</dbReference>
<proteinExistence type="predicted"/>
<protein>
    <recommendedName>
        <fullName evidence="4">HTH gntR-type domain-containing protein</fullName>
    </recommendedName>
</protein>
<keyword evidence="6" id="KW-1185">Reference proteome</keyword>
<dbReference type="InterPro" id="IPR036388">
    <property type="entry name" value="WH-like_DNA-bd_sf"/>
</dbReference>
<dbReference type="PROSITE" id="PS50949">
    <property type="entry name" value="HTH_GNTR"/>
    <property type="match status" value="1"/>
</dbReference>
<dbReference type="GO" id="GO:0045892">
    <property type="term" value="P:negative regulation of DNA-templated transcription"/>
    <property type="evidence" value="ECO:0007669"/>
    <property type="project" value="TreeGrafter"/>
</dbReference>
<dbReference type="Pfam" id="PF00392">
    <property type="entry name" value="GntR"/>
    <property type="match status" value="1"/>
</dbReference>
<evidence type="ECO:0000313" key="5">
    <source>
        <dbReference type="EMBL" id="OJG17284.1"/>
    </source>
</evidence>
<sequence>MIKPMYLEIKNDLKQQIVNGEFHNGDRFYSEAEIIKKYNVSSITAIRALKELVNEGYIVRYQGKGTFISRARKEKLVKFSDIEIFSFDCDKVHVLSIMRKNKKQILDTLQLPTNSYYYQIERIREVDETPYIYQKSYLPEQYINPNYPETDYYSSIYRRLKLDYGIDLSEEYFVETNEILFPTPNSISERLEMDKSEPVVFQKRLSTLSDSNKPIEYVESYKKWDFFKIQLMSN</sequence>
<dbReference type="PANTHER" id="PTHR44846:SF17">
    <property type="entry name" value="GNTR-FAMILY TRANSCRIPTIONAL REGULATOR"/>
    <property type="match status" value="1"/>
</dbReference>
<feature type="domain" description="HTH gntR-type" evidence="4">
    <location>
        <begin position="3"/>
        <end position="71"/>
    </location>
</feature>
<keyword evidence="1" id="KW-0805">Transcription regulation</keyword>
<dbReference type="SMART" id="SM00866">
    <property type="entry name" value="UTRA"/>
    <property type="match status" value="1"/>
</dbReference>
<accession>A0A1L8RC38</accession>
<dbReference type="EMBL" id="JXKH01000012">
    <property type="protein sequence ID" value="OJG17284.1"/>
    <property type="molecule type" value="Genomic_DNA"/>
</dbReference>
<dbReference type="STRING" id="214095.RU97_GL000647"/>
<reference evidence="5 6" key="1">
    <citation type="submission" date="2014-12" db="EMBL/GenBank/DDBJ databases">
        <title>Draft genome sequences of 29 type strains of Enterococci.</title>
        <authorList>
            <person name="Zhong Z."/>
            <person name="Sun Z."/>
            <person name="Liu W."/>
            <person name="Zhang W."/>
            <person name="Zhang H."/>
        </authorList>
    </citation>
    <scope>NUCLEOTIDE SEQUENCE [LARGE SCALE GENOMIC DNA]</scope>
    <source>
        <strain evidence="5 6">DSM 17029</strain>
    </source>
</reference>
<dbReference type="Pfam" id="PF07702">
    <property type="entry name" value="UTRA"/>
    <property type="match status" value="1"/>
</dbReference>
<dbReference type="Gene3D" id="1.10.10.10">
    <property type="entry name" value="Winged helix-like DNA-binding domain superfamily/Winged helix DNA-binding domain"/>
    <property type="match status" value="1"/>
</dbReference>
<dbReference type="GO" id="GO:0003677">
    <property type="term" value="F:DNA binding"/>
    <property type="evidence" value="ECO:0007669"/>
    <property type="project" value="UniProtKB-KW"/>
</dbReference>
<dbReference type="InterPro" id="IPR028978">
    <property type="entry name" value="Chorismate_lyase_/UTRA_dom_sf"/>
</dbReference>
<comment type="caution">
    <text evidence="5">The sequence shown here is derived from an EMBL/GenBank/DDBJ whole genome shotgun (WGS) entry which is preliminary data.</text>
</comment>
<name>A0A1L8RC38_9ENTE</name>
<dbReference type="InterPro" id="IPR050679">
    <property type="entry name" value="Bact_HTH_transcr_reg"/>
</dbReference>
<dbReference type="GO" id="GO:0003700">
    <property type="term" value="F:DNA-binding transcription factor activity"/>
    <property type="evidence" value="ECO:0007669"/>
    <property type="project" value="InterPro"/>
</dbReference>
<evidence type="ECO:0000259" key="4">
    <source>
        <dbReference type="PROSITE" id="PS50949"/>
    </source>
</evidence>
<organism evidence="5 6">
    <name type="scientific">Enterococcus canis</name>
    <dbReference type="NCBI Taxonomy" id="214095"/>
    <lineage>
        <taxon>Bacteria</taxon>
        <taxon>Bacillati</taxon>
        <taxon>Bacillota</taxon>
        <taxon>Bacilli</taxon>
        <taxon>Lactobacillales</taxon>
        <taxon>Enterococcaceae</taxon>
        <taxon>Enterococcus</taxon>
    </lineage>
</organism>
<dbReference type="InterPro" id="IPR000524">
    <property type="entry name" value="Tscrpt_reg_HTH_GntR"/>
</dbReference>
<keyword evidence="2" id="KW-0238">DNA-binding</keyword>
<dbReference type="Proteomes" id="UP000181884">
    <property type="component" value="Unassembled WGS sequence"/>
</dbReference>
<dbReference type="SMART" id="SM00345">
    <property type="entry name" value="HTH_GNTR"/>
    <property type="match status" value="1"/>
</dbReference>
<evidence type="ECO:0000313" key="6">
    <source>
        <dbReference type="Proteomes" id="UP000181884"/>
    </source>
</evidence>
<dbReference type="Gene3D" id="3.40.1410.10">
    <property type="entry name" value="Chorismate lyase-like"/>
    <property type="match status" value="1"/>
</dbReference>
<evidence type="ECO:0000256" key="1">
    <source>
        <dbReference type="ARBA" id="ARBA00023015"/>
    </source>
</evidence>
<dbReference type="SUPFAM" id="SSF64288">
    <property type="entry name" value="Chorismate lyase-like"/>
    <property type="match status" value="1"/>
</dbReference>
<dbReference type="AlphaFoldDB" id="A0A1L8RC38"/>
<dbReference type="InterPro" id="IPR011663">
    <property type="entry name" value="UTRA"/>
</dbReference>
<evidence type="ECO:0000256" key="3">
    <source>
        <dbReference type="ARBA" id="ARBA00023163"/>
    </source>
</evidence>
<dbReference type="RefSeq" id="WP_010746345.1">
    <property type="nucleotide sequence ID" value="NZ_JXKH01000012.1"/>
</dbReference>
<gene>
    <name evidence="5" type="ORF">RU97_GL000647</name>
</gene>
<dbReference type="InterPro" id="IPR036390">
    <property type="entry name" value="WH_DNA-bd_sf"/>
</dbReference>
<dbReference type="CDD" id="cd07377">
    <property type="entry name" value="WHTH_GntR"/>
    <property type="match status" value="1"/>
</dbReference>